<dbReference type="SUPFAM" id="SSF53474">
    <property type="entry name" value="alpha/beta-Hydrolases"/>
    <property type="match status" value="1"/>
</dbReference>
<dbReference type="GO" id="GO:0005576">
    <property type="term" value="C:extracellular region"/>
    <property type="evidence" value="ECO:0007669"/>
    <property type="project" value="InterPro"/>
</dbReference>
<dbReference type="AlphaFoldDB" id="F0QC46"/>
<dbReference type="GeneID" id="34235574"/>
<evidence type="ECO:0000313" key="4">
    <source>
        <dbReference type="EMBL" id="ADX45033.1"/>
    </source>
</evidence>
<sequence length="318" mass="33312">MNEFPTITAGFMGRAPQAPLPAAGPDPEQWIRGKFTHRGRTLAYWLCLPPRAEGAPPCPMVVMLHGCTQDAGDFAAGTQMHVHARDAGAAVLYPEQAQWDNAHRCWNWFKPQHQGRDGGEPAVLAALALSIAHEHRMDRSRVFVAGLSAGGAMADILACSYPDIFAAVGVHSGLRAGAANDAMSALSVMRSGSPAPGGCAGRTRAVPTIVFHGDGDTTVHPGNAGAVIDAAVKAHESETLQATISRTTAGASAGGRRFTRTVYEDGTGRCGAELWELHGTGHAWSGGSGQGTFTDVDGVDASAEMLRFFLAHPMRPVA</sequence>
<keyword evidence="1" id="KW-0732">Signal</keyword>
<dbReference type="Proteomes" id="UP000002482">
    <property type="component" value="Chromosome"/>
</dbReference>
<evidence type="ECO:0000256" key="1">
    <source>
        <dbReference type="ARBA" id="ARBA00022729"/>
    </source>
</evidence>
<dbReference type="PANTHER" id="PTHR43037">
    <property type="entry name" value="UNNAMED PRODUCT-RELATED"/>
    <property type="match status" value="1"/>
</dbReference>
<dbReference type="Gene3D" id="3.40.50.1820">
    <property type="entry name" value="alpha/beta hydrolase"/>
    <property type="match status" value="1"/>
</dbReference>
<dbReference type="HOGENOM" id="CLU_027551_0_3_4"/>
<dbReference type="PANTHER" id="PTHR43037:SF1">
    <property type="entry name" value="BLL1128 PROTEIN"/>
    <property type="match status" value="1"/>
</dbReference>
<dbReference type="NCBIfam" id="TIGR01840">
    <property type="entry name" value="esterase_phb"/>
    <property type="match status" value="1"/>
</dbReference>
<dbReference type="Pfam" id="PF10503">
    <property type="entry name" value="Esterase_PHB"/>
    <property type="match status" value="1"/>
</dbReference>
<name>F0QC46_PARA1</name>
<dbReference type="KEGG" id="aaa:Acav_1111"/>
<gene>
    <name evidence="4" type="ordered locus">Acav_1111</name>
</gene>
<dbReference type="InterPro" id="IPR050955">
    <property type="entry name" value="Plant_Biomass_Hydrol_Est"/>
</dbReference>
<keyword evidence="2" id="KW-0378">Hydrolase</keyword>
<evidence type="ECO:0000313" key="5">
    <source>
        <dbReference type="Proteomes" id="UP000002482"/>
    </source>
</evidence>
<dbReference type="InterPro" id="IPR010126">
    <property type="entry name" value="Esterase_phb"/>
</dbReference>
<evidence type="ECO:0000256" key="3">
    <source>
        <dbReference type="SAM" id="MobiDB-lite"/>
    </source>
</evidence>
<dbReference type="EMBL" id="CP002521">
    <property type="protein sequence ID" value="ADX45033.1"/>
    <property type="molecule type" value="Genomic_DNA"/>
</dbReference>
<protein>
    <submittedName>
        <fullName evidence="4">Esterase, PHB depolymerase family</fullName>
    </submittedName>
</protein>
<dbReference type="RefSeq" id="WP_013593572.1">
    <property type="nucleotide sequence ID" value="NC_015138.1"/>
</dbReference>
<organism evidence="4 5">
    <name type="scientific">Paracidovorax avenae (strain ATCC 19860 / DSM 7227 / CCUG 15838 / JCM 20985 / LMG 2117 / NCPPB 1011)</name>
    <name type="common">Acidovorax avenae</name>
    <dbReference type="NCBI Taxonomy" id="643561"/>
    <lineage>
        <taxon>Bacteria</taxon>
        <taxon>Pseudomonadati</taxon>
        <taxon>Pseudomonadota</taxon>
        <taxon>Betaproteobacteria</taxon>
        <taxon>Burkholderiales</taxon>
        <taxon>Comamonadaceae</taxon>
        <taxon>Paracidovorax</taxon>
    </lineage>
</organism>
<evidence type="ECO:0000256" key="2">
    <source>
        <dbReference type="ARBA" id="ARBA00022801"/>
    </source>
</evidence>
<dbReference type="InterPro" id="IPR029058">
    <property type="entry name" value="AB_hydrolase_fold"/>
</dbReference>
<proteinExistence type="predicted"/>
<feature type="region of interest" description="Disordered" evidence="3">
    <location>
        <begin position="1"/>
        <end position="28"/>
    </location>
</feature>
<keyword evidence="5" id="KW-1185">Reference proteome</keyword>
<reference evidence="4" key="1">
    <citation type="submission" date="2011-02" db="EMBL/GenBank/DDBJ databases">
        <title>Complete sequence of Acidovorax avenae subsp. avenae ATCC 19860.</title>
        <authorList>
            <consortium name="US DOE Joint Genome Institute"/>
            <person name="Lucas S."/>
            <person name="Copeland A."/>
            <person name="Lapidus A."/>
            <person name="Cheng J.-F."/>
            <person name="Goodwin L."/>
            <person name="Pitluck S."/>
            <person name="Chertkov O."/>
            <person name="Held B."/>
            <person name="Detter J.C."/>
            <person name="Han C."/>
            <person name="Tapia R."/>
            <person name="Land M."/>
            <person name="Hauser L."/>
            <person name="Kyrpides N."/>
            <person name="Ivanova N."/>
            <person name="Ovchinnikova G."/>
            <person name="Pagani I."/>
            <person name="Gordon S."/>
            <person name="Woyke T."/>
        </authorList>
    </citation>
    <scope>NUCLEOTIDE SEQUENCE</scope>
    <source>
        <strain evidence="4">ATCC 19860</strain>
    </source>
</reference>
<dbReference type="GO" id="GO:0016787">
    <property type="term" value="F:hydrolase activity"/>
    <property type="evidence" value="ECO:0007669"/>
    <property type="project" value="UniProtKB-KW"/>
</dbReference>
<accession>F0QC46</accession>